<dbReference type="Proteomes" id="UP001595789">
    <property type="component" value="Unassembled WGS sequence"/>
</dbReference>
<accession>A0ABV8PAP3</accession>
<sequence length="188" mass="22819">MTNENIFKQQRNSKMIVGDVYFWTNTIKDWIYVFENPLYVNIVLDTMKELVKREKVIIYSFVIMPNHLHLIWKMTQMNGKEMPYASFNKFTSHKIFEDMKSKSMSKLMSFKVDDQERQFRLWQRDPLAVLMDSKEKVEQKIDYIHRNPLQERWNLSDIPENYSYSSANFYMTGFDDFGFLADYRDEFC</sequence>
<dbReference type="InterPro" id="IPR036515">
    <property type="entry name" value="Transposase_17_sf"/>
</dbReference>
<dbReference type="RefSeq" id="WP_378985671.1">
    <property type="nucleotide sequence ID" value="NZ_JBHSBW010000011.1"/>
</dbReference>
<dbReference type="SMART" id="SM01321">
    <property type="entry name" value="Y1_Tnp"/>
    <property type="match status" value="1"/>
</dbReference>
<dbReference type="Gene3D" id="3.30.70.1290">
    <property type="entry name" value="Transposase IS200-like"/>
    <property type="match status" value="1"/>
</dbReference>
<dbReference type="PANTHER" id="PTHR36966:SF1">
    <property type="entry name" value="REP-ASSOCIATED TYROSINE TRANSPOSASE"/>
    <property type="match status" value="1"/>
</dbReference>
<dbReference type="PANTHER" id="PTHR36966">
    <property type="entry name" value="REP-ASSOCIATED TYROSINE TRANSPOSASE"/>
    <property type="match status" value="1"/>
</dbReference>
<evidence type="ECO:0000313" key="3">
    <source>
        <dbReference type="Proteomes" id="UP001595789"/>
    </source>
</evidence>
<dbReference type="InterPro" id="IPR002686">
    <property type="entry name" value="Transposase_17"/>
</dbReference>
<name>A0ABV8PAP3_9SPHI</name>
<dbReference type="EMBL" id="JBHSBW010000011">
    <property type="protein sequence ID" value="MFC4212043.1"/>
    <property type="molecule type" value="Genomic_DNA"/>
</dbReference>
<keyword evidence="3" id="KW-1185">Reference proteome</keyword>
<organism evidence="2 3">
    <name type="scientific">Pedobacter lithocola</name>
    <dbReference type="NCBI Taxonomy" id="1908239"/>
    <lineage>
        <taxon>Bacteria</taxon>
        <taxon>Pseudomonadati</taxon>
        <taxon>Bacteroidota</taxon>
        <taxon>Sphingobacteriia</taxon>
        <taxon>Sphingobacteriales</taxon>
        <taxon>Sphingobacteriaceae</taxon>
        <taxon>Pedobacter</taxon>
    </lineage>
</organism>
<dbReference type="InterPro" id="IPR052715">
    <property type="entry name" value="RAYT_transposase"/>
</dbReference>
<reference evidence="3" key="1">
    <citation type="journal article" date="2019" name="Int. J. Syst. Evol. Microbiol.">
        <title>The Global Catalogue of Microorganisms (GCM) 10K type strain sequencing project: providing services to taxonomists for standard genome sequencing and annotation.</title>
        <authorList>
            <consortium name="The Broad Institute Genomics Platform"/>
            <consortium name="The Broad Institute Genome Sequencing Center for Infectious Disease"/>
            <person name="Wu L."/>
            <person name="Ma J."/>
        </authorList>
    </citation>
    <scope>NUCLEOTIDE SEQUENCE [LARGE SCALE GENOMIC DNA]</scope>
    <source>
        <strain evidence="3">CCM 8691</strain>
    </source>
</reference>
<feature type="domain" description="Transposase IS200-like" evidence="1">
    <location>
        <begin position="17"/>
        <end position="147"/>
    </location>
</feature>
<evidence type="ECO:0000259" key="1">
    <source>
        <dbReference type="SMART" id="SM01321"/>
    </source>
</evidence>
<protein>
    <submittedName>
        <fullName evidence="2">Transposase</fullName>
    </submittedName>
</protein>
<evidence type="ECO:0000313" key="2">
    <source>
        <dbReference type="EMBL" id="MFC4212043.1"/>
    </source>
</evidence>
<gene>
    <name evidence="2" type="ORF">ACFOWA_12660</name>
</gene>
<dbReference type="SUPFAM" id="SSF143422">
    <property type="entry name" value="Transposase IS200-like"/>
    <property type="match status" value="1"/>
</dbReference>
<proteinExistence type="predicted"/>
<comment type="caution">
    <text evidence="2">The sequence shown here is derived from an EMBL/GenBank/DDBJ whole genome shotgun (WGS) entry which is preliminary data.</text>
</comment>